<dbReference type="SUPFAM" id="SSF47413">
    <property type="entry name" value="lambda repressor-like DNA-binding domains"/>
    <property type="match status" value="1"/>
</dbReference>
<reference evidence="5 6" key="1">
    <citation type="journal article" date="2010" name="Stand. Genomic Sci.">
        <title>Complete genome sequence of Spirochaeta smaragdinae type strain (SEBR 4228).</title>
        <authorList>
            <person name="Mavromatis K."/>
            <person name="Yasawong M."/>
            <person name="Chertkov O."/>
            <person name="Lapidus A."/>
            <person name="Lucas S."/>
            <person name="Nolan M."/>
            <person name="Del Rio T.G."/>
            <person name="Tice H."/>
            <person name="Cheng J.F."/>
            <person name="Pitluck S."/>
            <person name="Liolios K."/>
            <person name="Ivanova N."/>
            <person name="Tapia R."/>
            <person name="Han C."/>
            <person name="Bruce D."/>
            <person name="Goodwin L."/>
            <person name="Pati A."/>
            <person name="Chen A."/>
            <person name="Palaniappan K."/>
            <person name="Land M."/>
            <person name="Hauser L."/>
            <person name="Chang Y.J."/>
            <person name="Jeffries C.D."/>
            <person name="Detter J.C."/>
            <person name="Rohde M."/>
            <person name="Brambilla E."/>
            <person name="Spring S."/>
            <person name="Goker M."/>
            <person name="Sikorski J."/>
            <person name="Woyke T."/>
            <person name="Bristow J."/>
            <person name="Eisen J.A."/>
            <person name="Markowitz V."/>
            <person name="Hugenholtz P."/>
            <person name="Klenk H.P."/>
            <person name="Kyrpides N.C."/>
        </authorList>
    </citation>
    <scope>NUCLEOTIDE SEQUENCE [LARGE SCALE GENOMIC DNA]</scope>
    <source>
        <strain evidence="6">DSM 11293 / JCM 15392 / SEBR 4228</strain>
    </source>
</reference>
<dbReference type="Pfam" id="PF13377">
    <property type="entry name" value="Peripla_BP_3"/>
    <property type="match status" value="1"/>
</dbReference>
<dbReference type="KEGG" id="ssm:Spirs_0841"/>
<dbReference type="GO" id="GO:0000976">
    <property type="term" value="F:transcription cis-regulatory region binding"/>
    <property type="evidence" value="ECO:0007669"/>
    <property type="project" value="TreeGrafter"/>
</dbReference>
<evidence type="ECO:0000313" key="6">
    <source>
        <dbReference type="Proteomes" id="UP000002318"/>
    </source>
</evidence>
<dbReference type="GO" id="GO:0003700">
    <property type="term" value="F:DNA-binding transcription factor activity"/>
    <property type="evidence" value="ECO:0007669"/>
    <property type="project" value="TreeGrafter"/>
</dbReference>
<dbReference type="CDD" id="cd06267">
    <property type="entry name" value="PBP1_LacI_sugar_binding-like"/>
    <property type="match status" value="1"/>
</dbReference>
<organism evidence="5 6">
    <name type="scientific">Sediminispirochaeta smaragdinae (strain DSM 11293 / JCM 15392 / SEBR 4228)</name>
    <name type="common">Spirochaeta smaragdinae</name>
    <dbReference type="NCBI Taxonomy" id="573413"/>
    <lineage>
        <taxon>Bacteria</taxon>
        <taxon>Pseudomonadati</taxon>
        <taxon>Spirochaetota</taxon>
        <taxon>Spirochaetia</taxon>
        <taxon>Spirochaetales</taxon>
        <taxon>Spirochaetaceae</taxon>
        <taxon>Sediminispirochaeta</taxon>
    </lineage>
</organism>
<dbReference type="Gene3D" id="1.10.260.40">
    <property type="entry name" value="lambda repressor-like DNA-binding domains"/>
    <property type="match status" value="1"/>
</dbReference>
<dbReference type="Gene3D" id="3.40.50.2300">
    <property type="match status" value="2"/>
</dbReference>
<evidence type="ECO:0000256" key="1">
    <source>
        <dbReference type="ARBA" id="ARBA00023015"/>
    </source>
</evidence>
<evidence type="ECO:0000256" key="2">
    <source>
        <dbReference type="ARBA" id="ARBA00023125"/>
    </source>
</evidence>
<dbReference type="EMBL" id="CP002116">
    <property type="protein sequence ID" value="ADK79976.1"/>
    <property type="molecule type" value="Genomic_DNA"/>
</dbReference>
<name>E1RC96_SEDSS</name>
<dbReference type="SMART" id="SM00354">
    <property type="entry name" value="HTH_LACI"/>
    <property type="match status" value="1"/>
</dbReference>
<dbReference type="CDD" id="cd01392">
    <property type="entry name" value="HTH_LacI"/>
    <property type="match status" value="1"/>
</dbReference>
<keyword evidence="2" id="KW-0238">DNA-binding</keyword>
<dbReference type="PROSITE" id="PS50932">
    <property type="entry name" value="HTH_LACI_2"/>
    <property type="match status" value="1"/>
</dbReference>
<sequence>MSTMAATLDDIARQAGVSIATVSMALNKKKGVSKSKAEEIRRIAQELGYQKQQEPDLDGRTLRFVQILKSSDSWDDTYRIFIAEYLEGITTVAAAHGMTVDIQTFMLENIKAIGRRETEKNGVGTIFLGAGLYREDVRLLHEIDPHGIFIDVCYYGINATFVDIDNAESIYQIVSHLVDKGHSRIGFIQADRLSPNFQAREDAYRAALRLFGLAYSDDMVVRIATNRETGKQALTDYFKKHRGHASAFLCANDILAYNCMNACRDIGLTIPDDIALVGFDDLPASKELSPSLTTVRVSRKSIAERAFHHLIDYQRGLVPPPPEKILIAGRLMIRESS</sequence>
<dbReference type="SUPFAM" id="SSF53822">
    <property type="entry name" value="Periplasmic binding protein-like I"/>
    <property type="match status" value="1"/>
</dbReference>
<dbReference type="InterPro" id="IPR028082">
    <property type="entry name" value="Peripla_BP_I"/>
</dbReference>
<evidence type="ECO:0000259" key="4">
    <source>
        <dbReference type="PROSITE" id="PS50932"/>
    </source>
</evidence>
<dbReference type="Proteomes" id="UP000002318">
    <property type="component" value="Chromosome"/>
</dbReference>
<proteinExistence type="predicted"/>
<evidence type="ECO:0000256" key="3">
    <source>
        <dbReference type="ARBA" id="ARBA00023163"/>
    </source>
</evidence>
<feature type="domain" description="HTH lacI-type" evidence="4">
    <location>
        <begin position="6"/>
        <end position="64"/>
    </location>
</feature>
<keyword evidence="1" id="KW-0805">Transcription regulation</keyword>
<dbReference type="PANTHER" id="PTHR30146:SF109">
    <property type="entry name" value="HTH-TYPE TRANSCRIPTIONAL REGULATOR GALS"/>
    <property type="match status" value="1"/>
</dbReference>
<evidence type="ECO:0000313" key="5">
    <source>
        <dbReference type="EMBL" id="ADK79976.1"/>
    </source>
</evidence>
<dbReference type="STRING" id="573413.Spirs_0841"/>
<keyword evidence="3" id="KW-0804">Transcription</keyword>
<accession>E1RC96</accession>
<gene>
    <name evidence="5" type="ordered locus">Spirs_0841</name>
</gene>
<dbReference type="Pfam" id="PF00356">
    <property type="entry name" value="LacI"/>
    <property type="match status" value="1"/>
</dbReference>
<dbReference type="PANTHER" id="PTHR30146">
    <property type="entry name" value="LACI-RELATED TRANSCRIPTIONAL REPRESSOR"/>
    <property type="match status" value="1"/>
</dbReference>
<keyword evidence="6" id="KW-1185">Reference proteome</keyword>
<dbReference type="eggNOG" id="COG1609">
    <property type="taxonomic scope" value="Bacteria"/>
</dbReference>
<protein>
    <submittedName>
        <fullName evidence="5">Transcriptional regulator, LacI family</fullName>
    </submittedName>
</protein>
<dbReference type="InterPro" id="IPR000843">
    <property type="entry name" value="HTH_LacI"/>
</dbReference>
<dbReference type="InterPro" id="IPR010982">
    <property type="entry name" value="Lambda_DNA-bd_dom_sf"/>
</dbReference>
<dbReference type="PROSITE" id="PS00356">
    <property type="entry name" value="HTH_LACI_1"/>
    <property type="match status" value="1"/>
</dbReference>
<dbReference type="InterPro" id="IPR046335">
    <property type="entry name" value="LacI/GalR-like_sensor"/>
</dbReference>
<dbReference type="HOGENOM" id="CLU_037628_6_2_12"/>
<dbReference type="AlphaFoldDB" id="E1RC96"/>